<sequence>MARLAGVAAIVLVTAGVIYGCAWISPESQMERQLRSELADMVEGAQDATWQFREELAADPEAVISEVGGIADARAALSDPTLEVPFGVWTLIDLAKTDEGTALTLTTKTDVSRGGGFFTMSDEGRVCFDLLVSPDGSRIDTLPADCGDVGQALGDDLQGDSASIDVGLNELDLRRSVDSSDYRPLPCQCYSGSDCDCPGG</sequence>
<evidence type="ECO:0000313" key="2">
    <source>
        <dbReference type="Proteomes" id="UP000317209"/>
    </source>
</evidence>
<keyword evidence="2" id="KW-1185">Reference proteome</keyword>
<dbReference type="OrthoDB" id="5083219at2"/>
<comment type="caution">
    <text evidence="1">The sequence shown here is derived from an EMBL/GenBank/DDBJ whole genome shotgun (WGS) entry which is preliminary data.</text>
</comment>
<protein>
    <submittedName>
        <fullName evidence="1">Uncharacterized protein</fullName>
    </submittedName>
</protein>
<accession>A0A543BMS2</accession>
<dbReference type="RefSeq" id="WP_141872022.1">
    <property type="nucleotide sequence ID" value="NZ_VFOX01000001.1"/>
</dbReference>
<evidence type="ECO:0000313" key="1">
    <source>
        <dbReference type="EMBL" id="TQL86140.1"/>
    </source>
</evidence>
<dbReference type="Proteomes" id="UP000317209">
    <property type="component" value="Unassembled WGS sequence"/>
</dbReference>
<organism evidence="1 2">
    <name type="scientific">Microbacterium saperdae</name>
    <dbReference type="NCBI Taxonomy" id="69368"/>
    <lineage>
        <taxon>Bacteria</taxon>
        <taxon>Bacillati</taxon>
        <taxon>Actinomycetota</taxon>
        <taxon>Actinomycetes</taxon>
        <taxon>Micrococcales</taxon>
        <taxon>Microbacteriaceae</taxon>
        <taxon>Microbacterium</taxon>
    </lineage>
</organism>
<reference evidence="1 2" key="1">
    <citation type="submission" date="2019-06" db="EMBL/GenBank/DDBJ databases">
        <title>Sequencing the genomes of 1000 actinobacteria strains.</title>
        <authorList>
            <person name="Klenk H.-P."/>
        </authorList>
    </citation>
    <scope>NUCLEOTIDE SEQUENCE [LARGE SCALE GENOMIC DNA]</scope>
    <source>
        <strain evidence="1 2">DSM 20169</strain>
    </source>
</reference>
<dbReference type="PROSITE" id="PS51257">
    <property type="entry name" value="PROKAR_LIPOPROTEIN"/>
    <property type="match status" value="1"/>
</dbReference>
<dbReference type="AlphaFoldDB" id="A0A543BMS2"/>
<dbReference type="EMBL" id="VFOX01000001">
    <property type="protein sequence ID" value="TQL86140.1"/>
    <property type="molecule type" value="Genomic_DNA"/>
</dbReference>
<proteinExistence type="predicted"/>
<gene>
    <name evidence="1" type="ORF">FB560_1783</name>
</gene>
<name>A0A543BMS2_9MICO</name>